<feature type="region of interest" description="Disordered" evidence="1">
    <location>
        <begin position="242"/>
        <end position="274"/>
    </location>
</feature>
<protein>
    <recommendedName>
        <fullName evidence="2">KATNIP domain-containing protein</fullName>
    </recommendedName>
</protein>
<evidence type="ECO:0000313" key="4">
    <source>
        <dbReference type="Proteomes" id="UP001208570"/>
    </source>
</evidence>
<dbReference type="PANTHER" id="PTHR21534:SF0">
    <property type="entry name" value="KATANIN-INTERACTING PROTEIN"/>
    <property type="match status" value="1"/>
</dbReference>
<dbReference type="PANTHER" id="PTHR21534">
    <property type="entry name" value="KATANIN-INTERACTING PROTEIN"/>
    <property type="match status" value="1"/>
</dbReference>
<sequence length="615" mass="69565">MKKKDKKPAKGDLPPWLITEDSGSRGANIVTETKGQKQKDEWLLDNWPSAGIPDLPTVLDDEKSASPKTGGRPRSKNLPFPDLDESSGRSTPNRMQEIEQKRNEWKRKEQFKLEESWTSLNLFDRLQKEDVLDEYLSPEKSKPSEPTIQEEETVTVKVASTVDENLFEIPELPLGREMNYNKSRIHSYRGAKDIEITLDGQLIFKGETILFTTEEDILELVSQHDQAFEMDTIVDNDVEEDELRPRTADEANSVERPFTSAARGHQQKVSQGNKPQAVIEDDTLILKGQNLRLNFTDTWGDPYYLGLTGLEVVGPDGSSIPLSIDMVDADPRDLHVLSGYETDDRTLDKLLDGAKTVHVTLDNCQVSPPEGFLLRKGPGNCFFDFAQEVSFTEPQTPRSIVTKPRQIKPSDSLVLDEASQEYEVIQKPCGFIYQFQLLSTWGDPYYVGLNGLEFYDSEGNLVQLEENNISAYPESVNVLEGMENDTRTPDKLIDGENDTTDGRHMWLAPVLPNILLVDDLLVYNGLLEMTELGHGILPTCDGPQRYHTILFTDNKEIQRREQHTIIKKQVGTQDVQLMNDREVVAAYSNPATRKTKTVDQSKRPKTSVPGWGRKR</sequence>
<gene>
    <name evidence="3" type="ORF">LSH36_543g06017</name>
</gene>
<feature type="region of interest" description="Disordered" evidence="1">
    <location>
        <begin position="1"/>
        <end position="103"/>
    </location>
</feature>
<dbReference type="InterPro" id="IPR027859">
    <property type="entry name" value="KATNIP_dom"/>
</dbReference>
<dbReference type="Pfam" id="PF14652">
    <property type="entry name" value="DUF4457"/>
    <property type="match status" value="1"/>
</dbReference>
<dbReference type="InterPro" id="IPR026704">
    <property type="entry name" value="KATNIP"/>
</dbReference>
<dbReference type="EMBL" id="JAODUP010000543">
    <property type="protein sequence ID" value="KAK2147660.1"/>
    <property type="molecule type" value="Genomic_DNA"/>
</dbReference>
<dbReference type="Proteomes" id="UP001208570">
    <property type="component" value="Unassembled WGS sequence"/>
</dbReference>
<comment type="caution">
    <text evidence="3">The sequence shown here is derived from an EMBL/GenBank/DDBJ whole genome shotgun (WGS) entry which is preliminary data.</text>
</comment>
<feature type="domain" description="KATNIP" evidence="2">
    <location>
        <begin position="353"/>
        <end position="513"/>
    </location>
</feature>
<name>A0AAD9J854_9ANNE</name>
<evidence type="ECO:0000259" key="2">
    <source>
        <dbReference type="Pfam" id="PF14652"/>
    </source>
</evidence>
<feature type="region of interest" description="Disordered" evidence="1">
    <location>
        <begin position="588"/>
        <end position="615"/>
    </location>
</feature>
<keyword evidence="4" id="KW-1185">Reference proteome</keyword>
<evidence type="ECO:0000256" key="1">
    <source>
        <dbReference type="SAM" id="MobiDB-lite"/>
    </source>
</evidence>
<dbReference type="AlphaFoldDB" id="A0AAD9J854"/>
<reference evidence="3" key="1">
    <citation type="journal article" date="2023" name="Mol. Biol. Evol.">
        <title>Third-Generation Sequencing Reveals the Adaptive Role of the Epigenome in Three Deep-Sea Polychaetes.</title>
        <authorList>
            <person name="Perez M."/>
            <person name="Aroh O."/>
            <person name="Sun Y."/>
            <person name="Lan Y."/>
            <person name="Juniper S.K."/>
            <person name="Young C.R."/>
            <person name="Angers B."/>
            <person name="Qian P.Y."/>
        </authorList>
    </citation>
    <scope>NUCLEOTIDE SEQUENCE</scope>
    <source>
        <strain evidence="3">P08H-3</strain>
    </source>
</reference>
<proteinExistence type="predicted"/>
<accession>A0AAD9J854</accession>
<organism evidence="3 4">
    <name type="scientific">Paralvinella palmiformis</name>
    <dbReference type="NCBI Taxonomy" id="53620"/>
    <lineage>
        <taxon>Eukaryota</taxon>
        <taxon>Metazoa</taxon>
        <taxon>Spiralia</taxon>
        <taxon>Lophotrochozoa</taxon>
        <taxon>Annelida</taxon>
        <taxon>Polychaeta</taxon>
        <taxon>Sedentaria</taxon>
        <taxon>Canalipalpata</taxon>
        <taxon>Terebellida</taxon>
        <taxon>Terebelliformia</taxon>
        <taxon>Alvinellidae</taxon>
        <taxon>Paralvinella</taxon>
    </lineage>
</organism>
<evidence type="ECO:0000313" key="3">
    <source>
        <dbReference type="EMBL" id="KAK2147660.1"/>
    </source>
</evidence>